<dbReference type="EMBL" id="LUGG01000027">
    <property type="protein sequence ID" value="OBZ66681.1"/>
    <property type="molecule type" value="Genomic_DNA"/>
</dbReference>
<dbReference type="Gene3D" id="3.40.30.10">
    <property type="entry name" value="Glutaredoxin"/>
    <property type="match status" value="1"/>
</dbReference>
<sequence>MEKANLGGKTWAEEEEERLAEKAREEGWVPTSVDKAGRRGRFGYLREVGVRSFVQAVEEEDRRVWVVVHIYDPSLDRQNWIRVVGWADSLSPVLSVPSHADDLTEDRRTWTIFVGL</sequence>
<comment type="caution">
    <text evidence="1">The sequence shown here is derived from an EMBL/GenBank/DDBJ whole genome shotgun (WGS) entry which is preliminary data.</text>
</comment>
<proteinExistence type="predicted"/>
<protein>
    <submittedName>
        <fullName evidence="1">Uncharacterized protein</fullName>
    </submittedName>
</protein>
<organism evidence="1 2">
    <name type="scientific">Grifola frondosa</name>
    <name type="common">Maitake</name>
    <name type="synonym">Polyporus frondosus</name>
    <dbReference type="NCBI Taxonomy" id="5627"/>
    <lineage>
        <taxon>Eukaryota</taxon>
        <taxon>Fungi</taxon>
        <taxon>Dikarya</taxon>
        <taxon>Basidiomycota</taxon>
        <taxon>Agaricomycotina</taxon>
        <taxon>Agaricomycetes</taxon>
        <taxon>Polyporales</taxon>
        <taxon>Grifolaceae</taxon>
        <taxon>Grifola</taxon>
    </lineage>
</organism>
<gene>
    <name evidence="1" type="ORF">A0H81_13113</name>
</gene>
<dbReference type="STRING" id="5627.A0A1C7LPH5"/>
<dbReference type="Proteomes" id="UP000092993">
    <property type="component" value="Unassembled WGS sequence"/>
</dbReference>
<keyword evidence="2" id="KW-1185">Reference proteome</keyword>
<dbReference type="AlphaFoldDB" id="A0A1C7LPH5"/>
<name>A0A1C7LPH5_GRIFR</name>
<dbReference type="OrthoDB" id="70588at2759"/>
<evidence type="ECO:0000313" key="1">
    <source>
        <dbReference type="EMBL" id="OBZ66681.1"/>
    </source>
</evidence>
<accession>A0A1C7LPH5</accession>
<reference evidence="1 2" key="1">
    <citation type="submission" date="2016-03" db="EMBL/GenBank/DDBJ databases">
        <title>Whole genome sequencing of Grifola frondosa 9006-11.</title>
        <authorList>
            <person name="Min B."/>
            <person name="Park H."/>
            <person name="Kim J.-G."/>
            <person name="Cho H."/>
            <person name="Oh Y.-L."/>
            <person name="Kong W.-S."/>
            <person name="Choi I.-G."/>
        </authorList>
    </citation>
    <scope>NUCLEOTIDE SEQUENCE [LARGE SCALE GENOMIC DNA]</scope>
    <source>
        <strain evidence="1 2">9006-11</strain>
    </source>
</reference>
<evidence type="ECO:0000313" key="2">
    <source>
        <dbReference type="Proteomes" id="UP000092993"/>
    </source>
</evidence>